<sequence length="136" mass="15690">MIPLMKLFRRLDFSRSFPIFLNVRPSTLLLNSLVDGLRISTRKCDRKSSHLASKEAQSKMYRYVVYFDAFLTSVEPKNFKEAMLESSWIDAIIEAIRIFIANAANKNMTIYHMDVKIAFLNGELQKVVYVRSSDGS</sequence>
<dbReference type="Proteomes" id="UP001151760">
    <property type="component" value="Unassembled WGS sequence"/>
</dbReference>
<keyword evidence="3" id="KW-1185">Reference proteome</keyword>
<feature type="domain" description="Reverse transcriptase Ty1/copia-type" evidence="1">
    <location>
        <begin position="93"/>
        <end position="135"/>
    </location>
</feature>
<reference evidence="2" key="1">
    <citation type="journal article" date="2022" name="Int. J. Mol. Sci.">
        <title>Draft Genome of Tanacetum Coccineum: Genomic Comparison of Closely Related Tanacetum-Family Plants.</title>
        <authorList>
            <person name="Yamashiro T."/>
            <person name="Shiraishi A."/>
            <person name="Nakayama K."/>
            <person name="Satake H."/>
        </authorList>
    </citation>
    <scope>NUCLEOTIDE SEQUENCE</scope>
</reference>
<name>A0ABQ5HWQ6_9ASTR</name>
<accession>A0ABQ5HWQ6</accession>
<evidence type="ECO:0000313" key="2">
    <source>
        <dbReference type="EMBL" id="GJT91627.1"/>
    </source>
</evidence>
<proteinExistence type="predicted"/>
<reference evidence="2" key="2">
    <citation type="submission" date="2022-01" db="EMBL/GenBank/DDBJ databases">
        <authorList>
            <person name="Yamashiro T."/>
            <person name="Shiraishi A."/>
            <person name="Satake H."/>
            <person name="Nakayama K."/>
        </authorList>
    </citation>
    <scope>NUCLEOTIDE SEQUENCE</scope>
</reference>
<gene>
    <name evidence="2" type="ORF">Tco_1080472</name>
</gene>
<dbReference type="EMBL" id="BQNB010020036">
    <property type="protein sequence ID" value="GJT91627.1"/>
    <property type="molecule type" value="Genomic_DNA"/>
</dbReference>
<dbReference type="Pfam" id="PF07727">
    <property type="entry name" value="RVT_2"/>
    <property type="match status" value="1"/>
</dbReference>
<organism evidence="2 3">
    <name type="scientific">Tanacetum coccineum</name>
    <dbReference type="NCBI Taxonomy" id="301880"/>
    <lineage>
        <taxon>Eukaryota</taxon>
        <taxon>Viridiplantae</taxon>
        <taxon>Streptophyta</taxon>
        <taxon>Embryophyta</taxon>
        <taxon>Tracheophyta</taxon>
        <taxon>Spermatophyta</taxon>
        <taxon>Magnoliopsida</taxon>
        <taxon>eudicotyledons</taxon>
        <taxon>Gunneridae</taxon>
        <taxon>Pentapetalae</taxon>
        <taxon>asterids</taxon>
        <taxon>campanulids</taxon>
        <taxon>Asterales</taxon>
        <taxon>Asteraceae</taxon>
        <taxon>Asteroideae</taxon>
        <taxon>Anthemideae</taxon>
        <taxon>Anthemidinae</taxon>
        <taxon>Tanacetum</taxon>
    </lineage>
</organism>
<dbReference type="InterPro" id="IPR013103">
    <property type="entry name" value="RVT_2"/>
</dbReference>
<comment type="caution">
    <text evidence="2">The sequence shown here is derived from an EMBL/GenBank/DDBJ whole genome shotgun (WGS) entry which is preliminary data.</text>
</comment>
<evidence type="ECO:0000313" key="3">
    <source>
        <dbReference type="Proteomes" id="UP001151760"/>
    </source>
</evidence>
<protein>
    <submittedName>
        <fullName evidence="2">Retrovirus-related pol polyprotein from transposon TNT 1-94</fullName>
    </submittedName>
</protein>
<evidence type="ECO:0000259" key="1">
    <source>
        <dbReference type="Pfam" id="PF07727"/>
    </source>
</evidence>